<evidence type="ECO:0000313" key="2">
    <source>
        <dbReference type="Proteomes" id="UP000002117"/>
    </source>
</evidence>
<dbReference type="EMBL" id="AY682195">
    <property type="protein sequence ID" value="AAV35955.1"/>
    <property type="molecule type" value="Genomic_DNA"/>
</dbReference>
<dbReference type="KEGG" id="vg:3197367"/>
<reference evidence="1 2" key="1">
    <citation type="journal article" date="2004" name="J. Bacteriol.">
        <title>Lactobacillus plantarum bacteriophage LP65: a new member of the SPO1-like genus of the family Myoviridae.</title>
        <authorList>
            <person name="Chibani-Chennoufi S."/>
            <person name="Dillmann M.L."/>
            <person name="Marvin-Guy L."/>
            <person name="Rami-Shojaei S."/>
            <person name="Brussow H."/>
        </authorList>
    </citation>
    <scope>NUCLEOTIDE SEQUENCE</scope>
</reference>
<dbReference type="Pfam" id="PF11753">
    <property type="entry name" value="DUF3310"/>
    <property type="match status" value="1"/>
</dbReference>
<dbReference type="OrthoDB" id="26730at10239"/>
<dbReference type="RefSeq" id="YP_164770.1">
    <property type="nucleotide sequence ID" value="NC_006565.1"/>
</dbReference>
<proteinExistence type="predicted"/>
<dbReference type="Proteomes" id="UP000002117">
    <property type="component" value="Segment"/>
</dbReference>
<gene>
    <name evidence="1" type="ORF">orf135</name>
</gene>
<name>Q5ULH9_9CAUD</name>
<sequence>MSSVYKIEPKYYRSSKGKGDLISVFSNGPLMTHDEAVGFLKGNIFKYVTRYKDKNGEEDLLKAKEYLKRLMAVEYPRTDEEDEEV</sequence>
<accession>Q5ULH9</accession>
<keyword evidence="2" id="KW-1185">Reference proteome</keyword>
<organism evidence="1 2">
    <name type="scientific">Lactobacillus phage LP65</name>
    <dbReference type="NCBI Taxonomy" id="2892344"/>
    <lineage>
        <taxon>Viruses</taxon>
        <taxon>Duplodnaviria</taxon>
        <taxon>Heunggongvirae</taxon>
        <taxon>Uroviricota</taxon>
        <taxon>Caudoviricetes</taxon>
        <taxon>Herelleviridae</taxon>
        <taxon>Salchichonvirus</taxon>
        <taxon>Salchichonvirus LP65</taxon>
    </lineage>
</organism>
<dbReference type="InterPro" id="IPR021739">
    <property type="entry name" value="SaV-like"/>
</dbReference>
<evidence type="ECO:0000313" key="1">
    <source>
        <dbReference type="EMBL" id="AAV35955.1"/>
    </source>
</evidence>
<protein>
    <submittedName>
        <fullName evidence="1">Orf135</fullName>
    </submittedName>
</protein>